<dbReference type="InterPro" id="IPR020472">
    <property type="entry name" value="WD40_PAC1"/>
</dbReference>
<evidence type="ECO:0000256" key="1">
    <source>
        <dbReference type="ARBA" id="ARBA00022574"/>
    </source>
</evidence>
<dbReference type="InterPro" id="IPR001810">
    <property type="entry name" value="F-box_dom"/>
</dbReference>
<dbReference type="OrthoDB" id="2095648at2759"/>
<dbReference type="PRINTS" id="PR00320">
    <property type="entry name" value="GPROTEINBRPT"/>
</dbReference>
<dbReference type="InterPro" id="IPR036322">
    <property type="entry name" value="WD40_repeat_dom_sf"/>
</dbReference>
<dbReference type="CDD" id="cd09917">
    <property type="entry name" value="F-box_SF"/>
    <property type="match status" value="1"/>
</dbReference>
<sequence length="762" mass="84597">MSHDCQSSTSILLTHDDPQELEQQLQQQPTLDTTFQYGSSQHTNNNKNTSSKPADKRKGKQAFDPNAPCYIQQLSIEVLAHVFARLDPTSLATVGGVCRFWRHIVMDDTCWKDAFLAYFDTLPFKRLRKDSWKSEYILRTHLIRRWEKGRGTVIQFNPKVGSIKGLAVDFENSTMLVASLGVRCNPTTGKVERHLMYSTNDNVPCPVRTVQMDGQRILWGFHPGFITMSMRGKSAGGRQLRVFSDFHQGAVTALALSTSLREVVLSAGEDGAIRIWDVITGTCAKSIVGVMATPTCLEITKDFRVIVGYVSGDIVVWDIHVGQIAKEHRDEMLRRQHLPAQATLTSTTADISTRRHVISPKTVDTGTAVQTIKHDADLDVMLVTYAGSHQVWKYSIKTGECLAVYGGDKGHLGTITCMEWDTTLPGETVPLQHALKVKKSGVINGSTSKQQQQQTPISSPVKTMRVLVTGDTEGTICVWDGDAIQKDGKPIAPLRVLQGHVCPISAIHVDGCKIVSGSDDGWIRFWDPLTGNLLNVLGNKIPRNAPVDRTDVSVMRVTNIQCDEYRGVATVGHQVKTWDFSPDKQFLDKRSLRQKGRVGNTNARQLHYEMKQDLRESAEAIQQERLEREQHAREMHKMSLGGLSDEEMLAYAMMLSQEEQGANKDNPVITNADYVDEEDEALMQAMMESLKMEEEAKAAREQAVTPAASSSGSSELDHWPMLGESSGASSSSNSSRADIMVDGDDAYDAELQYVLQLSQKEM</sequence>
<keyword evidence="1 3" id="KW-0853">WD repeat</keyword>
<protein>
    <recommendedName>
        <fullName evidence="5">F-box domain-containing protein</fullName>
    </recommendedName>
</protein>
<gene>
    <name evidence="6" type="ORF">LRAMOSA10876</name>
</gene>
<dbReference type="InterPro" id="IPR003903">
    <property type="entry name" value="UIM_dom"/>
</dbReference>
<feature type="region of interest" description="Disordered" evidence="4">
    <location>
        <begin position="1"/>
        <end position="62"/>
    </location>
</feature>
<dbReference type="PROSITE" id="PS00678">
    <property type="entry name" value="WD_REPEATS_1"/>
    <property type="match status" value="1"/>
</dbReference>
<dbReference type="InterPro" id="IPR001680">
    <property type="entry name" value="WD40_rpt"/>
</dbReference>
<dbReference type="InterPro" id="IPR036047">
    <property type="entry name" value="F-box-like_dom_sf"/>
</dbReference>
<dbReference type="SUPFAM" id="SSF81383">
    <property type="entry name" value="F-box domain"/>
    <property type="match status" value="1"/>
</dbReference>
<feature type="compositionally biased region" description="Polar residues" evidence="4">
    <location>
        <begin position="1"/>
        <end position="12"/>
    </location>
</feature>
<evidence type="ECO:0000256" key="4">
    <source>
        <dbReference type="SAM" id="MobiDB-lite"/>
    </source>
</evidence>
<evidence type="ECO:0000313" key="6">
    <source>
        <dbReference type="EMBL" id="CDS09516.1"/>
    </source>
</evidence>
<dbReference type="PROSITE" id="PS50330">
    <property type="entry name" value="UIM"/>
    <property type="match status" value="2"/>
</dbReference>
<reference evidence="6" key="1">
    <citation type="journal article" date="2014" name="Genome Announc.">
        <title>De novo whole-genome sequence and genome annotation of Lichtheimia ramosa.</title>
        <authorList>
            <person name="Linde J."/>
            <person name="Schwartze V."/>
            <person name="Binder U."/>
            <person name="Lass-Florl C."/>
            <person name="Voigt K."/>
            <person name="Horn F."/>
        </authorList>
    </citation>
    <scope>NUCLEOTIDE SEQUENCE</scope>
    <source>
        <strain evidence="6">JMRC FSU:6197</strain>
    </source>
</reference>
<dbReference type="PROSITE" id="PS50082">
    <property type="entry name" value="WD_REPEATS_2"/>
    <property type="match status" value="2"/>
</dbReference>
<dbReference type="PROSITE" id="PS50294">
    <property type="entry name" value="WD_REPEATS_REGION"/>
    <property type="match status" value="1"/>
</dbReference>
<feature type="compositionally biased region" description="Polar residues" evidence="4">
    <location>
        <begin position="35"/>
        <end position="52"/>
    </location>
</feature>
<feature type="repeat" description="WD" evidence="3">
    <location>
        <begin position="497"/>
        <end position="536"/>
    </location>
</feature>
<dbReference type="SUPFAM" id="SSF50978">
    <property type="entry name" value="WD40 repeat-like"/>
    <property type="match status" value="1"/>
</dbReference>
<dbReference type="InterPro" id="IPR019775">
    <property type="entry name" value="WD40_repeat_CS"/>
</dbReference>
<dbReference type="SMART" id="SM00320">
    <property type="entry name" value="WD40"/>
    <property type="match status" value="4"/>
</dbReference>
<feature type="domain" description="F-box" evidence="5">
    <location>
        <begin position="68"/>
        <end position="114"/>
    </location>
</feature>
<dbReference type="AlphaFoldDB" id="A0A077WPM7"/>
<name>A0A077WPM7_9FUNG</name>
<dbReference type="PANTHER" id="PTHR19848:SF8">
    <property type="entry name" value="F-BOX AND WD REPEAT DOMAIN CONTAINING 7"/>
    <property type="match status" value="1"/>
</dbReference>
<proteinExistence type="predicted"/>
<dbReference type="InterPro" id="IPR015943">
    <property type="entry name" value="WD40/YVTN_repeat-like_dom_sf"/>
</dbReference>
<dbReference type="Gene3D" id="1.20.1280.50">
    <property type="match status" value="1"/>
</dbReference>
<dbReference type="SMART" id="SM00256">
    <property type="entry name" value="FBOX"/>
    <property type="match status" value="1"/>
</dbReference>
<evidence type="ECO:0000259" key="5">
    <source>
        <dbReference type="PROSITE" id="PS50181"/>
    </source>
</evidence>
<dbReference type="Pfam" id="PF00400">
    <property type="entry name" value="WD40"/>
    <property type="match status" value="2"/>
</dbReference>
<dbReference type="Pfam" id="PF12937">
    <property type="entry name" value="F-box-like"/>
    <property type="match status" value="1"/>
</dbReference>
<dbReference type="Gene3D" id="2.130.10.10">
    <property type="entry name" value="YVTN repeat-like/Quinoprotein amine dehydrogenase"/>
    <property type="match status" value="2"/>
</dbReference>
<evidence type="ECO:0000256" key="2">
    <source>
        <dbReference type="ARBA" id="ARBA00022737"/>
    </source>
</evidence>
<keyword evidence="2" id="KW-0677">Repeat</keyword>
<organism evidence="6">
    <name type="scientific">Lichtheimia ramosa</name>
    <dbReference type="NCBI Taxonomy" id="688394"/>
    <lineage>
        <taxon>Eukaryota</taxon>
        <taxon>Fungi</taxon>
        <taxon>Fungi incertae sedis</taxon>
        <taxon>Mucoromycota</taxon>
        <taxon>Mucoromycotina</taxon>
        <taxon>Mucoromycetes</taxon>
        <taxon>Mucorales</taxon>
        <taxon>Lichtheimiaceae</taxon>
        <taxon>Lichtheimia</taxon>
    </lineage>
</organism>
<dbReference type="PROSITE" id="PS50181">
    <property type="entry name" value="FBOX"/>
    <property type="match status" value="1"/>
</dbReference>
<feature type="region of interest" description="Disordered" evidence="4">
    <location>
        <begin position="693"/>
        <end position="741"/>
    </location>
</feature>
<feature type="compositionally biased region" description="Low complexity" evidence="4">
    <location>
        <begin position="21"/>
        <end position="34"/>
    </location>
</feature>
<evidence type="ECO:0000256" key="3">
    <source>
        <dbReference type="PROSITE-ProRule" id="PRU00221"/>
    </source>
</evidence>
<feature type="repeat" description="WD" evidence="3">
    <location>
        <begin position="244"/>
        <end position="286"/>
    </location>
</feature>
<feature type="compositionally biased region" description="Low complexity" evidence="4">
    <location>
        <begin position="725"/>
        <end position="735"/>
    </location>
</feature>
<dbReference type="EMBL" id="LK023333">
    <property type="protein sequence ID" value="CDS09516.1"/>
    <property type="molecule type" value="Genomic_DNA"/>
</dbReference>
<dbReference type="PANTHER" id="PTHR19848">
    <property type="entry name" value="WD40 REPEAT PROTEIN"/>
    <property type="match status" value="1"/>
</dbReference>
<accession>A0A077WPM7</accession>